<evidence type="ECO:0000256" key="10">
    <source>
        <dbReference type="SAM" id="Phobius"/>
    </source>
</evidence>
<keyword evidence="10" id="KW-0812">Transmembrane</keyword>
<evidence type="ECO:0000313" key="15">
    <source>
        <dbReference type="Proteomes" id="UP000190539"/>
    </source>
</evidence>
<keyword evidence="2" id="KW-0134">Cell wall</keyword>
<feature type="compositionally biased region" description="Low complexity" evidence="9">
    <location>
        <begin position="174"/>
        <end position="193"/>
    </location>
</feature>
<dbReference type="PROSITE" id="PS51884">
    <property type="entry name" value="CHAPLIN"/>
    <property type="match status" value="2"/>
</dbReference>
<comment type="caution">
    <text evidence="14">The sequence shown here is derived from an EMBL/GenBank/DDBJ whole genome shotgun (WGS) entry which is preliminary data.</text>
</comment>
<evidence type="ECO:0008006" key="16">
    <source>
        <dbReference type="Google" id="ProtNLM"/>
    </source>
</evidence>
<keyword evidence="7" id="KW-0572">Peptidoglycan-anchor</keyword>
<keyword evidence="10" id="KW-1133">Transmembrane helix</keyword>
<feature type="signal peptide" evidence="11">
    <location>
        <begin position="1"/>
        <end position="28"/>
    </location>
</feature>
<keyword evidence="4 11" id="KW-0732">Signal</keyword>
<comment type="subcellular location">
    <subcellularLocation>
        <location evidence="1">Secreted</location>
        <location evidence="1">Cell wall</location>
    </subcellularLocation>
</comment>
<feature type="compositionally biased region" description="Basic and acidic residues" evidence="9">
    <location>
        <begin position="207"/>
        <end position="219"/>
    </location>
</feature>
<dbReference type="PROSITE" id="PS50847">
    <property type="entry name" value="GRAM_POS_ANCHORING"/>
    <property type="match status" value="1"/>
</dbReference>
<evidence type="ECO:0000256" key="5">
    <source>
        <dbReference type="ARBA" id="ARBA00022889"/>
    </source>
</evidence>
<evidence type="ECO:0000313" key="14">
    <source>
        <dbReference type="EMBL" id="OON82296.1"/>
    </source>
</evidence>
<name>A0A1V4AF77_9ACTN</name>
<evidence type="ECO:0000256" key="9">
    <source>
        <dbReference type="SAM" id="MobiDB-lite"/>
    </source>
</evidence>
<dbReference type="STRING" id="83656.B1H18_04485"/>
<feature type="domain" description="Chaplin" evidence="13">
    <location>
        <begin position="39"/>
        <end position="79"/>
    </location>
</feature>
<keyword evidence="10" id="KW-0472">Membrane</keyword>
<dbReference type="GO" id="GO:0007155">
    <property type="term" value="P:cell adhesion"/>
    <property type="evidence" value="ECO:0007669"/>
    <property type="project" value="UniProtKB-KW"/>
</dbReference>
<dbReference type="InterPro" id="IPR019931">
    <property type="entry name" value="LPXTG_anchor"/>
</dbReference>
<feature type="region of interest" description="Disordered" evidence="9">
    <location>
        <begin position="150"/>
        <end position="236"/>
    </location>
</feature>
<keyword evidence="6 8" id="KW-0034">Amyloid</keyword>
<dbReference type="InterPro" id="IPR005528">
    <property type="entry name" value="ChpA-H"/>
</dbReference>
<evidence type="ECO:0000256" key="8">
    <source>
        <dbReference type="PROSITE-ProRule" id="PRU01232"/>
    </source>
</evidence>
<evidence type="ECO:0000256" key="7">
    <source>
        <dbReference type="ARBA" id="ARBA00023088"/>
    </source>
</evidence>
<dbReference type="AlphaFoldDB" id="A0A1V4AF77"/>
<accession>A0A1V4AF77</accession>
<protein>
    <recommendedName>
        <fullName evidence="16">DUF320 domain-containing protein</fullName>
    </recommendedName>
</protein>
<organism evidence="14 15">
    <name type="scientific">Streptomyces tsukubensis</name>
    <dbReference type="NCBI Taxonomy" id="83656"/>
    <lineage>
        <taxon>Bacteria</taxon>
        <taxon>Bacillati</taxon>
        <taxon>Actinomycetota</taxon>
        <taxon>Actinomycetes</taxon>
        <taxon>Kitasatosporales</taxon>
        <taxon>Streptomycetaceae</taxon>
        <taxon>Streptomyces</taxon>
    </lineage>
</organism>
<feature type="compositionally biased region" description="Gly residues" evidence="9">
    <location>
        <begin position="94"/>
        <end position="108"/>
    </location>
</feature>
<feature type="chain" id="PRO_5012867016" description="DUF320 domain-containing protein" evidence="11">
    <location>
        <begin position="29"/>
        <end position="270"/>
    </location>
</feature>
<keyword evidence="3" id="KW-0964">Secreted</keyword>
<evidence type="ECO:0000259" key="12">
    <source>
        <dbReference type="PROSITE" id="PS50847"/>
    </source>
</evidence>
<sequence length="270" mass="26089">MRQVMRKGLITVAAASGVLAATGGYAHADAGAQGAAVGSPGVLSGNTVQAPVHVPVNVCGNTVNVVGALNPAMGNKCVNASGGGHHGGGHHGGGHGAGSSHGSGGAHAGGATSNSPGVGSGNTVQVPIDIPVNACGNSVDVVGVGNPAFGNGCGNESEGPSKPPTGEKPPTKPENPGNPGNPEEPNNPGNPGNPEEPKTPETPGKPNEPKTPHEQDAPKPRPAAHVVDAPKSTEALAETGSSLPLGVILPAGAGMLLAGAILYRRNRAAA</sequence>
<evidence type="ECO:0000256" key="3">
    <source>
        <dbReference type="ARBA" id="ARBA00022525"/>
    </source>
</evidence>
<evidence type="ECO:0000256" key="2">
    <source>
        <dbReference type="ARBA" id="ARBA00022512"/>
    </source>
</evidence>
<keyword evidence="5" id="KW-0130">Cell adhesion</keyword>
<feature type="compositionally biased region" description="Polar residues" evidence="9">
    <location>
        <begin position="112"/>
        <end position="123"/>
    </location>
</feature>
<evidence type="ECO:0000256" key="6">
    <source>
        <dbReference type="ARBA" id="ARBA00023087"/>
    </source>
</evidence>
<feature type="domain" description="Gram-positive cocci surface proteins LPxTG" evidence="12">
    <location>
        <begin position="236"/>
        <end position="270"/>
    </location>
</feature>
<reference evidence="14 15" key="1">
    <citation type="submission" date="2017-02" db="EMBL/GenBank/DDBJ databases">
        <title>Draft Genome Sequence of Streptomyces tsukubaensis F601, a Producer of the immunosuppressant tacrolimus FK506.</title>
        <authorList>
            <person name="Zong G."/>
            <person name="Zhong C."/>
            <person name="Fu J."/>
            <person name="Qin R."/>
            <person name="Cao G."/>
        </authorList>
    </citation>
    <scope>NUCLEOTIDE SEQUENCE [LARGE SCALE GENOMIC DNA]</scope>
    <source>
        <strain evidence="14 15">F601</strain>
    </source>
</reference>
<evidence type="ECO:0000259" key="13">
    <source>
        <dbReference type="PROSITE" id="PS51884"/>
    </source>
</evidence>
<feature type="domain" description="Chaplin" evidence="13">
    <location>
        <begin position="115"/>
        <end position="155"/>
    </location>
</feature>
<keyword evidence="15" id="KW-1185">Reference proteome</keyword>
<dbReference type="OrthoDB" id="3544424at2"/>
<proteinExistence type="predicted"/>
<dbReference type="Pfam" id="PF03777">
    <property type="entry name" value="ChpA-C"/>
    <property type="match status" value="2"/>
</dbReference>
<evidence type="ECO:0000256" key="1">
    <source>
        <dbReference type="ARBA" id="ARBA00004191"/>
    </source>
</evidence>
<dbReference type="EMBL" id="MVFC01000002">
    <property type="protein sequence ID" value="OON82296.1"/>
    <property type="molecule type" value="Genomic_DNA"/>
</dbReference>
<dbReference type="Proteomes" id="UP000190539">
    <property type="component" value="Unassembled WGS sequence"/>
</dbReference>
<feature type="region of interest" description="Disordered" evidence="9">
    <location>
        <begin position="86"/>
        <end position="123"/>
    </location>
</feature>
<evidence type="ECO:0000256" key="4">
    <source>
        <dbReference type="ARBA" id="ARBA00022729"/>
    </source>
</evidence>
<feature type="transmembrane region" description="Helical" evidence="10">
    <location>
        <begin position="243"/>
        <end position="263"/>
    </location>
</feature>
<gene>
    <name evidence="14" type="ORF">B1H18_04485</name>
</gene>
<evidence type="ECO:0000256" key="11">
    <source>
        <dbReference type="SAM" id="SignalP"/>
    </source>
</evidence>
<dbReference type="RefSeq" id="WP_077964963.1">
    <property type="nucleotide sequence ID" value="NZ_CP045178.1"/>
</dbReference>